<proteinExistence type="inferred from homology"/>
<dbReference type="STRING" id="1572751.PK98_10060"/>
<keyword evidence="4" id="KW-1185">Reference proteome</keyword>
<name>A0A0B2BS37_9SPHN</name>
<dbReference type="PANTHER" id="PTHR30041:SF8">
    <property type="entry name" value="PROTEIN YFFB"/>
    <property type="match status" value="1"/>
</dbReference>
<protein>
    <submittedName>
        <fullName evidence="3">ArsC family transcriptional regulator</fullName>
    </submittedName>
</protein>
<dbReference type="Gene3D" id="3.40.30.10">
    <property type="entry name" value="Glutaredoxin"/>
    <property type="match status" value="1"/>
</dbReference>
<dbReference type="Pfam" id="PF03960">
    <property type="entry name" value="ArsC"/>
    <property type="match status" value="1"/>
</dbReference>
<comment type="similarity">
    <text evidence="1 2">Belongs to the ArsC family.</text>
</comment>
<dbReference type="EMBL" id="JTDN01000002">
    <property type="protein sequence ID" value="KHL24398.1"/>
    <property type="molecule type" value="Genomic_DNA"/>
</dbReference>
<sequence length="119" mass="13247">MMVLYGIPNCDTVKRARAWLDGRGIAYTFHDYKREGASPALLTDLASHVGWDALLNRRGTTFRKLDEAARADLSDGKVLGLMTEQPSLIRRPVVMHGGKVLVGFDPAEWERAFSDTGDR</sequence>
<organism evidence="3 4">
    <name type="scientific">Croceibacterium mercuriale</name>
    <dbReference type="NCBI Taxonomy" id="1572751"/>
    <lineage>
        <taxon>Bacteria</taxon>
        <taxon>Pseudomonadati</taxon>
        <taxon>Pseudomonadota</taxon>
        <taxon>Alphaproteobacteria</taxon>
        <taxon>Sphingomonadales</taxon>
        <taxon>Erythrobacteraceae</taxon>
        <taxon>Croceibacterium</taxon>
    </lineage>
</organism>
<dbReference type="NCBIfam" id="TIGR01617">
    <property type="entry name" value="arsC_related"/>
    <property type="match status" value="1"/>
</dbReference>
<dbReference type="CDD" id="cd03035">
    <property type="entry name" value="ArsC_Yffb"/>
    <property type="match status" value="1"/>
</dbReference>
<dbReference type="InterPro" id="IPR006660">
    <property type="entry name" value="Arsenate_reductase-like"/>
</dbReference>
<dbReference type="InterPro" id="IPR006504">
    <property type="entry name" value="Tscrpt_reg_Spx/MgsR"/>
</dbReference>
<dbReference type="PANTHER" id="PTHR30041">
    <property type="entry name" value="ARSENATE REDUCTASE"/>
    <property type="match status" value="1"/>
</dbReference>
<evidence type="ECO:0000313" key="4">
    <source>
        <dbReference type="Proteomes" id="UP000030988"/>
    </source>
</evidence>
<dbReference type="SUPFAM" id="SSF52833">
    <property type="entry name" value="Thioredoxin-like"/>
    <property type="match status" value="1"/>
</dbReference>
<evidence type="ECO:0000256" key="2">
    <source>
        <dbReference type="PROSITE-ProRule" id="PRU01282"/>
    </source>
</evidence>
<reference evidence="3 4" key="1">
    <citation type="submission" date="2014-11" db="EMBL/GenBank/DDBJ databases">
        <title>Draft genome sequence of Kirrobacter mercurialis.</title>
        <authorList>
            <person name="Coil D.A."/>
            <person name="Eisen J.A."/>
        </authorList>
    </citation>
    <scope>NUCLEOTIDE SEQUENCE [LARGE SCALE GENOMIC DNA]</scope>
    <source>
        <strain evidence="3 4">Coronado</strain>
    </source>
</reference>
<dbReference type="InterPro" id="IPR036249">
    <property type="entry name" value="Thioredoxin-like_sf"/>
</dbReference>
<dbReference type="Proteomes" id="UP000030988">
    <property type="component" value="Unassembled WGS sequence"/>
</dbReference>
<dbReference type="RefSeq" id="WP_039096775.1">
    <property type="nucleotide sequence ID" value="NZ_JTDN01000002.1"/>
</dbReference>
<gene>
    <name evidence="3" type="ORF">PK98_10060</name>
</gene>
<evidence type="ECO:0000313" key="3">
    <source>
        <dbReference type="EMBL" id="KHL24398.1"/>
    </source>
</evidence>
<dbReference type="AlphaFoldDB" id="A0A0B2BS37"/>
<evidence type="ECO:0000256" key="1">
    <source>
        <dbReference type="ARBA" id="ARBA00007198"/>
    </source>
</evidence>
<accession>A0A0B2BS37</accession>
<comment type="caution">
    <text evidence="3">The sequence shown here is derived from an EMBL/GenBank/DDBJ whole genome shotgun (WGS) entry which is preliminary data.</text>
</comment>
<dbReference type="OrthoDB" id="9803749at2"/>
<dbReference type="PROSITE" id="PS51353">
    <property type="entry name" value="ARSC"/>
    <property type="match status" value="1"/>
</dbReference>